<dbReference type="PANTHER" id="PTHR28190">
    <property type="entry name" value="NUCLEAR MIGRATION PROTEIN NUM1"/>
    <property type="match status" value="1"/>
</dbReference>
<proteinExistence type="predicted"/>
<feature type="coiled-coil region" evidence="1">
    <location>
        <begin position="391"/>
        <end position="425"/>
    </location>
</feature>
<feature type="coiled-coil region" evidence="1">
    <location>
        <begin position="175"/>
        <end position="321"/>
    </location>
</feature>
<name>A0AAD5XAQ4_9FUNG</name>
<comment type="caution">
    <text evidence="3">The sequence shown here is derived from an EMBL/GenBank/DDBJ whole genome shotgun (WGS) entry which is preliminary data.</text>
</comment>
<dbReference type="AlphaFoldDB" id="A0AAD5XAQ4"/>
<dbReference type="GO" id="GO:0005739">
    <property type="term" value="C:mitochondrion"/>
    <property type="evidence" value="ECO:0007669"/>
    <property type="project" value="TreeGrafter"/>
</dbReference>
<keyword evidence="4" id="KW-1185">Reference proteome</keyword>
<organism evidence="3 4">
    <name type="scientific">Physocladia obscura</name>
    <dbReference type="NCBI Taxonomy" id="109957"/>
    <lineage>
        <taxon>Eukaryota</taxon>
        <taxon>Fungi</taxon>
        <taxon>Fungi incertae sedis</taxon>
        <taxon>Chytridiomycota</taxon>
        <taxon>Chytridiomycota incertae sedis</taxon>
        <taxon>Chytridiomycetes</taxon>
        <taxon>Chytridiales</taxon>
        <taxon>Chytriomycetaceae</taxon>
        <taxon>Physocladia</taxon>
    </lineage>
</organism>
<gene>
    <name evidence="3" type="ORF">HK100_007575</name>
</gene>
<feature type="compositionally biased region" description="Basic and acidic residues" evidence="2">
    <location>
        <begin position="83"/>
        <end position="92"/>
    </location>
</feature>
<reference evidence="3" key="1">
    <citation type="submission" date="2020-05" db="EMBL/GenBank/DDBJ databases">
        <title>Phylogenomic resolution of chytrid fungi.</title>
        <authorList>
            <person name="Stajich J.E."/>
            <person name="Amses K."/>
            <person name="Simmons R."/>
            <person name="Seto K."/>
            <person name="Myers J."/>
            <person name="Bonds A."/>
            <person name="Quandt C.A."/>
            <person name="Barry K."/>
            <person name="Liu P."/>
            <person name="Grigoriev I."/>
            <person name="Longcore J.E."/>
            <person name="James T.Y."/>
        </authorList>
    </citation>
    <scope>NUCLEOTIDE SEQUENCE</scope>
    <source>
        <strain evidence="3">JEL0513</strain>
    </source>
</reference>
<feature type="region of interest" description="Disordered" evidence="2">
    <location>
        <begin position="67"/>
        <end position="154"/>
    </location>
</feature>
<evidence type="ECO:0000256" key="1">
    <source>
        <dbReference type="SAM" id="Coils"/>
    </source>
</evidence>
<dbReference type="InterPro" id="IPR053005">
    <property type="entry name" value="Nuclear_Pos-Cytoskel_Interact"/>
</dbReference>
<feature type="compositionally biased region" description="Polar residues" evidence="2">
    <location>
        <begin position="108"/>
        <end position="133"/>
    </location>
</feature>
<evidence type="ECO:0000256" key="2">
    <source>
        <dbReference type="SAM" id="MobiDB-lite"/>
    </source>
</evidence>
<feature type="region of interest" description="Disordered" evidence="2">
    <location>
        <begin position="322"/>
        <end position="343"/>
    </location>
</feature>
<protein>
    <submittedName>
        <fullName evidence="3">Uncharacterized protein</fullName>
    </submittedName>
</protein>
<dbReference type="PANTHER" id="PTHR28190:SF2">
    <property type="entry name" value="MIGRATION PROTEIN, PUTATIVE (AFU_ORTHOLOGUE AFUA_2G07730)-RELATED"/>
    <property type="match status" value="1"/>
</dbReference>
<feature type="compositionally biased region" description="Low complexity" evidence="2">
    <location>
        <begin position="134"/>
        <end position="149"/>
    </location>
</feature>
<evidence type="ECO:0000313" key="4">
    <source>
        <dbReference type="Proteomes" id="UP001211907"/>
    </source>
</evidence>
<dbReference type="GO" id="GO:0015631">
    <property type="term" value="F:tubulin binding"/>
    <property type="evidence" value="ECO:0007669"/>
    <property type="project" value="TreeGrafter"/>
</dbReference>
<dbReference type="Proteomes" id="UP001211907">
    <property type="component" value="Unassembled WGS sequence"/>
</dbReference>
<sequence>MQADENSAATTEADLTLEEDQWLRISKLEAQLRAKEQDVELAATIGQDLLSQVTALNARVAELEALKQAAPSPTATAAEEEYTPNKREHDTTIQKSSKIPLARVSARRPSSAQHYHNTPSNNATTTPKEQVSYTPAAATTQSQSSHQQPFAPMARTSTIDKTLAEHIENALVLQLRSLQLKMTSVETQRLQLMEKCDSLDQNRALLKNQNEKLAASEKKLNEKIWDLEILNQQLKETNETLQKEITRHLQKIRTCEKELSNVKKYNEVMRRAEAAWTKEKQGILFKMESESNRKRREIANLRREKDSLEKQVEDLNKASAATLTGGAPDRLRLKTSPSKTATRSDSFVGKLETLFEAGSNGGNSTKNLYEEFLAQQQQQLDTQAANNELFLNSLSKALSRAHAQNEELRRENAGLHLDTQELNRLLVEANETIESLKLGFNLSSLEKFEGFDPSFQLESSFFQTENSMSLHDQMVLSESFHDLSYFNAEESFMLPGSKSLLAELQSESPKEMSPPSANINFLAELESETAPLQEKVSLRKVLENSSSETLNAHDIYDDNIGLESIGEIDFSPIEKDGFGPAKNIEFTSVMDSDDLGPTEEIDFAPGIDLTQDIIFVPAEVDTLSFEQNEKIDFAPIKRVNFDLTETVEFEPNETSFKSNSSVEKEHVSKTETADFSCQTDTQSVDPKSILSEFSQSNFVGGLESGVFEAEDGTGIPEVSSSFEGDISFSGSLGLSFIGWLSFCYHNPV</sequence>
<dbReference type="GO" id="GO:0005938">
    <property type="term" value="C:cell cortex"/>
    <property type="evidence" value="ECO:0007669"/>
    <property type="project" value="TreeGrafter"/>
</dbReference>
<dbReference type="GO" id="GO:0000226">
    <property type="term" value="P:microtubule cytoskeleton organization"/>
    <property type="evidence" value="ECO:0007669"/>
    <property type="project" value="TreeGrafter"/>
</dbReference>
<evidence type="ECO:0000313" key="3">
    <source>
        <dbReference type="EMBL" id="KAJ3090018.1"/>
    </source>
</evidence>
<keyword evidence="1" id="KW-0175">Coiled coil</keyword>
<dbReference type="EMBL" id="JADGJH010003584">
    <property type="protein sequence ID" value="KAJ3090018.1"/>
    <property type="molecule type" value="Genomic_DNA"/>
</dbReference>
<accession>A0AAD5XAQ4</accession>